<dbReference type="Proteomes" id="UP001558613">
    <property type="component" value="Unassembled WGS sequence"/>
</dbReference>
<name>A0ABR3MQX4_9TELE</name>
<feature type="region of interest" description="Disordered" evidence="1">
    <location>
        <begin position="76"/>
        <end position="103"/>
    </location>
</feature>
<protein>
    <submittedName>
        <fullName evidence="2">Uncharacterized protein</fullName>
    </submittedName>
</protein>
<accession>A0ABR3MQX4</accession>
<keyword evidence="3" id="KW-1185">Reference proteome</keyword>
<gene>
    <name evidence="2" type="ORF">QQF64_002680</name>
</gene>
<evidence type="ECO:0000256" key="1">
    <source>
        <dbReference type="SAM" id="MobiDB-lite"/>
    </source>
</evidence>
<organism evidence="2 3">
    <name type="scientific">Cirrhinus molitorella</name>
    <name type="common">mud carp</name>
    <dbReference type="NCBI Taxonomy" id="172907"/>
    <lineage>
        <taxon>Eukaryota</taxon>
        <taxon>Metazoa</taxon>
        <taxon>Chordata</taxon>
        <taxon>Craniata</taxon>
        <taxon>Vertebrata</taxon>
        <taxon>Euteleostomi</taxon>
        <taxon>Actinopterygii</taxon>
        <taxon>Neopterygii</taxon>
        <taxon>Teleostei</taxon>
        <taxon>Ostariophysi</taxon>
        <taxon>Cypriniformes</taxon>
        <taxon>Cyprinidae</taxon>
        <taxon>Labeoninae</taxon>
        <taxon>Labeonini</taxon>
        <taxon>Cirrhinus</taxon>
    </lineage>
</organism>
<proteinExistence type="predicted"/>
<reference evidence="2 3" key="1">
    <citation type="submission" date="2023-09" db="EMBL/GenBank/DDBJ databases">
        <authorList>
            <person name="Wang M."/>
        </authorList>
    </citation>
    <scope>NUCLEOTIDE SEQUENCE [LARGE SCALE GENOMIC DNA]</scope>
    <source>
        <strain evidence="2">GT-2023</strain>
        <tissue evidence="2">Liver</tissue>
    </source>
</reference>
<sequence>MNRALLSCPGTSAGARIICQAGRGVLLSLLLITQQDSHLMCIRCALYGRLRELDQCRTYCLHLDSTRLQQISAISSANQDANSEPHEHQLCQRRASVRAERHA</sequence>
<dbReference type="EMBL" id="JAYMGO010000010">
    <property type="protein sequence ID" value="KAL1267005.1"/>
    <property type="molecule type" value="Genomic_DNA"/>
</dbReference>
<evidence type="ECO:0000313" key="2">
    <source>
        <dbReference type="EMBL" id="KAL1267005.1"/>
    </source>
</evidence>
<comment type="caution">
    <text evidence="2">The sequence shown here is derived from an EMBL/GenBank/DDBJ whole genome shotgun (WGS) entry which is preliminary data.</text>
</comment>
<evidence type="ECO:0000313" key="3">
    <source>
        <dbReference type="Proteomes" id="UP001558613"/>
    </source>
</evidence>